<dbReference type="PANTHER" id="PTHR15454:SF35">
    <property type="entry name" value="NISCHARIN"/>
    <property type="match status" value="1"/>
</dbReference>
<dbReference type="InterPro" id="IPR001611">
    <property type="entry name" value="Leu-rich_rpt"/>
</dbReference>
<dbReference type="Proteomes" id="UP001652625">
    <property type="component" value="Chromosome 02"/>
</dbReference>
<organism evidence="4 5">
    <name type="scientific">Hydra vulgaris</name>
    <name type="common">Hydra</name>
    <name type="synonym">Hydra attenuata</name>
    <dbReference type="NCBI Taxonomy" id="6087"/>
    <lineage>
        <taxon>Eukaryota</taxon>
        <taxon>Metazoa</taxon>
        <taxon>Cnidaria</taxon>
        <taxon>Hydrozoa</taxon>
        <taxon>Hydroidolina</taxon>
        <taxon>Anthoathecata</taxon>
        <taxon>Aplanulata</taxon>
        <taxon>Hydridae</taxon>
        <taxon>Hydra</taxon>
    </lineage>
</organism>
<evidence type="ECO:0000313" key="4">
    <source>
        <dbReference type="Proteomes" id="UP001652625"/>
    </source>
</evidence>
<dbReference type="InterPro" id="IPR036871">
    <property type="entry name" value="PX_dom_sf"/>
</dbReference>
<dbReference type="InterPro" id="IPR032675">
    <property type="entry name" value="LRR_dom_sf"/>
</dbReference>
<keyword evidence="2" id="KW-0677">Repeat</keyword>
<evidence type="ECO:0000259" key="3">
    <source>
        <dbReference type="PROSITE" id="PS50195"/>
    </source>
</evidence>
<dbReference type="SMART" id="SM00312">
    <property type="entry name" value="PX"/>
    <property type="match status" value="1"/>
</dbReference>
<dbReference type="GeneID" id="105844611"/>
<dbReference type="RefSeq" id="XP_065647420.1">
    <property type="nucleotide sequence ID" value="XM_065791348.1"/>
</dbReference>
<keyword evidence="4" id="KW-1185">Reference proteome</keyword>
<evidence type="ECO:0000313" key="5">
    <source>
        <dbReference type="RefSeq" id="XP_065647420.1"/>
    </source>
</evidence>
<name>A0ABM4BEN4_HYDVU</name>
<proteinExistence type="predicted"/>
<dbReference type="InterPro" id="IPR001683">
    <property type="entry name" value="PX_dom"/>
</dbReference>
<gene>
    <name evidence="5" type="primary">LOC105844611</name>
</gene>
<reference evidence="4" key="1">
    <citation type="submission" date="2025-05" db="UniProtKB">
        <authorList>
            <consortium name="RefSeq"/>
        </authorList>
    </citation>
    <scope>NUCLEOTIDE SEQUENCE [LARGE SCALE GENOMIC DNA]</scope>
</reference>
<dbReference type="Gene3D" id="3.80.10.10">
    <property type="entry name" value="Ribonuclease Inhibitor"/>
    <property type="match status" value="2"/>
</dbReference>
<evidence type="ECO:0000256" key="1">
    <source>
        <dbReference type="ARBA" id="ARBA00022614"/>
    </source>
</evidence>
<evidence type="ECO:0000256" key="2">
    <source>
        <dbReference type="ARBA" id="ARBA00022737"/>
    </source>
</evidence>
<dbReference type="Pfam" id="PF13855">
    <property type="entry name" value="LRR_8"/>
    <property type="match status" value="1"/>
</dbReference>
<accession>A0ABM4BEN4</accession>
<keyword evidence="1" id="KW-0433">Leucine-rich repeat</keyword>
<dbReference type="PROSITE" id="PS50195">
    <property type="entry name" value="PX"/>
    <property type="match status" value="1"/>
</dbReference>
<reference evidence="5" key="2">
    <citation type="submission" date="2025-08" db="UniProtKB">
        <authorList>
            <consortium name="RefSeq"/>
        </authorList>
    </citation>
    <scope>IDENTIFICATION</scope>
</reference>
<dbReference type="Gene3D" id="3.30.1520.10">
    <property type="entry name" value="Phox-like domain"/>
    <property type="match status" value="1"/>
</dbReference>
<dbReference type="PROSITE" id="PS51450">
    <property type="entry name" value="LRR"/>
    <property type="match status" value="3"/>
</dbReference>
<dbReference type="SUPFAM" id="SSF52075">
    <property type="entry name" value="Outer arm dynein light chain 1"/>
    <property type="match status" value="1"/>
</dbReference>
<sequence>MTSLNDFLPLPGSNSWRKTRSLTTDSNEDSTVVRHVVIREVWLKKHPWPHAVYKVEVMSQTSHWFVFKRYKEFYNLHQKLVALYNIPRNLLPPRILTNNMARETLQQRRELLEHYLQKLLNSCNGAVRKSEEISEFLEVKSNDISNVTYGLACYLKENGDSILMSKDYFRLSPSQLYCITKQLQMPHPNSTVDLGYLYQFVAALSRLSITDPATQFCNGEEHESFLTFDLSLFSSLTRLQIDACNINSIRGFESLCQKLKKLTARYCLSSMKTLLIDAAVEKRSTPQVNLLGEIWRVQAAYKLSENRLIVQSWYSLTHINFSHNQITTLDSSMTYLTSLEKLDLSYNLITHLDLQLATSPCLHTLSLSNNRIYLISASTQPIDKLKNLNLSYNKVQAIGGLLSCQGLVSLNISFNGIVEISEAKKLASLPYLSKLEVAGNHFTKKRSHHLILFAYFHSRKLILDKKSATAKEQAKVDAKFLALENFDDIDDSISTMDDDISTMSNENDSGYEQSIMRSHTQALKSSKHSESSVSSVLSSLNSTAISSNSDMFTQNEELSRADWDRILNKNMPISDEIGEYNISTRTAENIVNKTELKSKTISLSSKTENSDNTSVCESLKSNRSWVKNLFRKKADHVLPEINQLNISNTNEVFTPEINVVEVDKKYVSRSFDDNCDFEKAEECKEE</sequence>
<dbReference type="Pfam" id="PF00787">
    <property type="entry name" value="PX"/>
    <property type="match status" value="1"/>
</dbReference>
<dbReference type="PANTHER" id="PTHR15454">
    <property type="entry name" value="NISCHARIN RELATED"/>
    <property type="match status" value="1"/>
</dbReference>
<dbReference type="SUPFAM" id="SSF64268">
    <property type="entry name" value="PX domain"/>
    <property type="match status" value="1"/>
</dbReference>
<protein>
    <submittedName>
        <fullName evidence="5">Nischarin isoform X2</fullName>
    </submittedName>
</protein>
<feature type="domain" description="PX" evidence="3">
    <location>
        <begin position="31"/>
        <end position="144"/>
    </location>
</feature>